<organism evidence="2 3">
    <name type="scientific">Arachis hypogaea</name>
    <name type="common">Peanut</name>
    <dbReference type="NCBI Taxonomy" id="3818"/>
    <lineage>
        <taxon>Eukaryota</taxon>
        <taxon>Viridiplantae</taxon>
        <taxon>Streptophyta</taxon>
        <taxon>Embryophyta</taxon>
        <taxon>Tracheophyta</taxon>
        <taxon>Spermatophyta</taxon>
        <taxon>Magnoliopsida</taxon>
        <taxon>eudicotyledons</taxon>
        <taxon>Gunneridae</taxon>
        <taxon>Pentapetalae</taxon>
        <taxon>rosids</taxon>
        <taxon>fabids</taxon>
        <taxon>Fabales</taxon>
        <taxon>Fabaceae</taxon>
        <taxon>Papilionoideae</taxon>
        <taxon>50 kb inversion clade</taxon>
        <taxon>dalbergioids sensu lato</taxon>
        <taxon>Dalbergieae</taxon>
        <taxon>Pterocarpus clade</taxon>
        <taxon>Arachis</taxon>
    </lineage>
</organism>
<dbReference type="STRING" id="3818.A0A445A9D7"/>
<sequence>MSRKLFDQLKSEESRYHPCHEVIRNEEDSTWSHLKHGNGGRESDDDELVKYMSNLPGYLERGKKNREKVLNVGVLDWTRLEQWQYSHKYVSHKSGSRTSTSSNASSSVSTDRLSCSSNRGNSHCASGQRKNNPSLQAHFMASPMQSHSEAIKSSRQSVGKRQNFTGCHGNPDAQSRYVNTDGYLAWNKPSNRLKGCDRKYLGQFVSKESDIFPNDRMYEAALCGDRMGVSIQDGGLEKRSETLRRPNIDAVVQGALRKSEPVPHFPREVARKSHCAVPYMHTSLTEKFSRMSFSEKPREFYHKEFDYDVPHSCPLPDELSYDNNSQYQGSGFSSTDLESIKVPASTFSSPLSTFSSPMSVKMSISPSRVSKTEEKKPTIGSTSSANEPHQGSDPKVMPEKSRSSSPFRRLSLNIGHTSKGSTSKEAGHMSHLSSTPALKSNMQDVRGYVRSNALGDDKACDAGRRKSSPLRRLLDPLLKPKTAKSRPSMDLAQKDSVSMNKNYISVNGNLSSQKADKALDRDYSSANAIDSSKDKHHVASATQAFLRIAVRNGMPLFTFGVDNTDRNILAATVKNLSSSGEDECNCIYTFYTFREAKKKNGSWMIQAGKNKGSDYISHAVAQMKVSDKHGDNLDSYNMKEFVLVSVKLVQGDDQVTDYQPNDELAAIVLKTPKSISFINDAHQGVYRNDSQDPVHATVLLPSGVHSLPSKGGPSSLIERWRSGGSCDCGGWDLACQLKILSNENQARKKPRSSKAYFADKLELFLQGNEQEHRSAFSLTPLKHGMYSVAFDSSLSLLQAFSICIALMKSKMPVPYELSGSRSSIEGKIPRETTLLVQNEELKAFGKLEDIPASYVSYPPHSPVGRV</sequence>
<dbReference type="InterPro" id="IPR021916">
    <property type="entry name" value="DUF3527"/>
</dbReference>
<feature type="compositionally biased region" description="Low complexity" evidence="1">
    <location>
        <begin position="96"/>
        <end position="110"/>
    </location>
</feature>
<evidence type="ECO:0000313" key="2">
    <source>
        <dbReference type="EMBL" id="RYR23029.1"/>
    </source>
</evidence>
<feature type="region of interest" description="Disordered" evidence="1">
    <location>
        <begin position="352"/>
        <end position="435"/>
    </location>
</feature>
<feature type="compositionally biased region" description="Basic and acidic residues" evidence="1">
    <location>
        <begin position="390"/>
        <end position="402"/>
    </location>
</feature>
<dbReference type="Proteomes" id="UP000289738">
    <property type="component" value="Chromosome B03"/>
</dbReference>
<feature type="compositionally biased region" description="Low complexity" evidence="1">
    <location>
        <begin position="403"/>
        <end position="412"/>
    </location>
</feature>
<keyword evidence="3" id="KW-1185">Reference proteome</keyword>
<comment type="caution">
    <text evidence="2">The sequence shown here is derived from an EMBL/GenBank/DDBJ whole genome shotgun (WGS) entry which is preliminary data.</text>
</comment>
<protein>
    <submittedName>
        <fullName evidence="2">Uncharacterized protein</fullName>
    </submittedName>
</protein>
<evidence type="ECO:0000256" key="1">
    <source>
        <dbReference type="SAM" id="MobiDB-lite"/>
    </source>
</evidence>
<dbReference type="EMBL" id="SDMP01000013">
    <property type="protein sequence ID" value="RYR23029.1"/>
    <property type="molecule type" value="Genomic_DNA"/>
</dbReference>
<feature type="compositionally biased region" description="Polar residues" evidence="1">
    <location>
        <begin position="111"/>
        <end position="131"/>
    </location>
</feature>
<dbReference type="Gramene" id="arahy.Tifrunner.gnm2.ann2.Ah13g064700.1">
    <property type="protein sequence ID" value="arahy.Tifrunner.gnm2.ann2.Ah13g064700.1-CDS"/>
    <property type="gene ID" value="arahy.Tifrunner.gnm2.ann2.Ah13g064700"/>
</dbReference>
<dbReference type="AlphaFoldDB" id="A0A445A9D7"/>
<dbReference type="OrthoDB" id="1898655at2759"/>
<proteinExistence type="predicted"/>
<reference evidence="2 3" key="1">
    <citation type="submission" date="2019-01" db="EMBL/GenBank/DDBJ databases">
        <title>Sequencing of cultivated peanut Arachis hypogaea provides insights into genome evolution and oil improvement.</title>
        <authorList>
            <person name="Chen X."/>
        </authorList>
    </citation>
    <scope>NUCLEOTIDE SEQUENCE [LARGE SCALE GENOMIC DNA]</scope>
    <source>
        <strain evidence="3">cv. Fuhuasheng</strain>
        <strain evidence="2">GDAAS-fuhuasheng2018</strain>
        <tissue evidence="2">Leaves</tissue>
    </source>
</reference>
<gene>
    <name evidence="2" type="ORF">Ahy_B03g068306</name>
</gene>
<dbReference type="EMBL" id="SDMP01000013">
    <property type="protein sequence ID" value="RYR23030.1"/>
    <property type="molecule type" value="Genomic_DNA"/>
</dbReference>
<feature type="region of interest" description="Disordered" evidence="1">
    <location>
        <begin position="89"/>
        <end position="131"/>
    </location>
</feature>
<accession>A0A445A9D7</accession>
<evidence type="ECO:0000313" key="3">
    <source>
        <dbReference type="Proteomes" id="UP000289738"/>
    </source>
</evidence>
<dbReference type="PANTHER" id="PTHR31390">
    <property type="entry name" value="EXPRESSED PROTEIN"/>
    <property type="match status" value="1"/>
</dbReference>
<dbReference type="PANTHER" id="PTHR31390:SF4">
    <property type="entry name" value="DUF3527 DOMAIN-CONTAINING PROTEIN"/>
    <property type="match status" value="1"/>
</dbReference>
<name>A0A445A9D7_ARAHY</name>
<feature type="compositionally biased region" description="Polar residues" evidence="1">
    <location>
        <begin position="379"/>
        <end position="389"/>
    </location>
</feature>
<feature type="compositionally biased region" description="Polar residues" evidence="1">
    <location>
        <begin position="414"/>
        <end position="424"/>
    </location>
</feature>
<dbReference type="Pfam" id="PF12043">
    <property type="entry name" value="DUF3527"/>
    <property type="match status" value="2"/>
</dbReference>